<comment type="caution">
    <text evidence="1">The sequence shown here is derived from an EMBL/GenBank/DDBJ whole genome shotgun (WGS) entry which is preliminary data.</text>
</comment>
<sequence length="54" mass="5947">MDNGLTLLLMSKADRRLKSSVTLTLTLACLRNQSQFHSRTVADSPQADSSRSSH</sequence>
<dbReference type="EMBL" id="BDGG01000002">
    <property type="protein sequence ID" value="GAU92184.1"/>
    <property type="molecule type" value="Genomic_DNA"/>
</dbReference>
<keyword evidence="2" id="KW-1185">Reference proteome</keyword>
<name>A0A1D1UR58_RAMVA</name>
<evidence type="ECO:0000313" key="1">
    <source>
        <dbReference type="EMBL" id="GAU92184.1"/>
    </source>
</evidence>
<dbReference type="Proteomes" id="UP000186922">
    <property type="component" value="Unassembled WGS sequence"/>
</dbReference>
<accession>A0A1D1UR58</accession>
<proteinExistence type="predicted"/>
<organism evidence="1 2">
    <name type="scientific">Ramazzottius varieornatus</name>
    <name type="common">Water bear</name>
    <name type="synonym">Tardigrade</name>
    <dbReference type="NCBI Taxonomy" id="947166"/>
    <lineage>
        <taxon>Eukaryota</taxon>
        <taxon>Metazoa</taxon>
        <taxon>Ecdysozoa</taxon>
        <taxon>Tardigrada</taxon>
        <taxon>Eutardigrada</taxon>
        <taxon>Parachela</taxon>
        <taxon>Hypsibioidea</taxon>
        <taxon>Ramazzottiidae</taxon>
        <taxon>Ramazzottius</taxon>
    </lineage>
</organism>
<evidence type="ECO:0000313" key="2">
    <source>
        <dbReference type="Proteomes" id="UP000186922"/>
    </source>
</evidence>
<reference evidence="1 2" key="1">
    <citation type="journal article" date="2016" name="Nat. Commun.">
        <title>Extremotolerant tardigrade genome and improved radiotolerance of human cultured cells by tardigrade-unique protein.</title>
        <authorList>
            <person name="Hashimoto T."/>
            <person name="Horikawa D.D."/>
            <person name="Saito Y."/>
            <person name="Kuwahara H."/>
            <person name="Kozuka-Hata H."/>
            <person name="Shin-I T."/>
            <person name="Minakuchi Y."/>
            <person name="Ohishi K."/>
            <person name="Motoyama A."/>
            <person name="Aizu T."/>
            <person name="Enomoto A."/>
            <person name="Kondo K."/>
            <person name="Tanaka S."/>
            <person name="Hara Y."/>
            <person name="Koshikawa S."/>
            <person name="Sagara H."/>
            <person name="Miura T."/>
            <person name="Yokobori S."/>
            <person name="Miyagawa K."/>
            <person name="Suzuki Y."/>
            <person name="Kubo T."/>
            <person name="Oyama M."/>
            <person name="Kohara Y."/>
            <person name="Fujiyama A."/>
            <person name="Arakawa K."/>
            <person name="Katayama T."/>
            <person name="Toyoda A."/>
            <person name="Kunieda T."/>
        </authorList>
    </citation>
    <scope>NUCLEOTIDE SEQUENCE [LARGE SCALE GENOMIC DNA]</scope>
    <source>
        <strain evidence="1 2">YOKOZUNA-1</strain>
    </source>
</reference>
<dbReference type="AlphaFoldDB" id="A0A1D1UR58"/>
<protein>
    <submittedName>
        <fullName evidence="1">Uncharacterized protein</fullName>
    </submittedName>
</protein>
<gene>
    <name evidence="1" type="primary">RvY_04297-1</name>
    <name evidence="1" type="synonym">RvY_04297.1</name>
    <name evidence="1" type="ORF">RvY_04297</name>
</gene>